<gene>
    <name evidence="5" type="ORF">ACERK3_11305</name>
</gene>
<organism evidence="5 6">
    <name type="scientific">Natronomicrosphaera hydrolytica</name>
    <dbReference type="NCBI Taxonomy" id="3242702"/>
    <lineage>
        <taxon>Bacteria</taxon>
        <taxon>Pseudomonadati</taxon>
        <taxon>Planctomycetota</taxon>
        <taxon>Phycisphaerae</taxon>
        <taxon>Phycisphaerales</taxon>
        <taxon>Phycisphaeraceae</taxon>
        <taxon>Natronomicrosphaera</taxon>
    </lineage>
</organism>
<dbReference type="Gene3D" id="3.40.50.2300">
    <property type="match status" value="2"/>
</dbReference>
<protein>
    <submittedName>
        <fullName evidence="5">LacI family DNA-binding transcriptional regulator</fullName>
    </submittedName>
</protein>
<evidence type="ECO:0000256" key="1">
    <source>
        <dbReference type="ARBA" id="ARBA00023015"/>
    </source>
</evidence>
<dbReference type="Proteomes" id="UP001575105">
    <property type="component" value="Unassembled WGS sequence"/>
</dbReference>
<keyword evidence="2 5" id="KW-0238">DNA-binding</keyword>
<reference evidence="5 6" key="1">
    <citation type="submission" date="2024-08" db="EMBL/GenBank/DDBJ databases">
        <title>Whole-genome sequencing of halo(alkali)philic microorganisms from hypersaline lakes.</title>
        <authorList>
            <person name="Sorokin D.Y."/>
            <person name="Merkel A.Y."/>
            <person name="Messina E."/>
            <person name="Yakimov M."/>
        </authorList>
    </citation>
    <scope>NUCLEOTIDE SEQUENCE [LARGE SCALE GENOMIC DNA]</scope>
    <source>
        <strain evidence="5 6">AB-hyl4</strain>
    </source>
</reference>
<dbReference type="CDD" id="cd06267">
    <property type="entry name" value="PBP1_LacI_sugar_binding-like"/>
    <property type="match status" value="1"/>
</dbReference>
<keyword evidence="3" id="KW-0804">Transcription</keyword>
<dbReference type="InterPro" id="IPR046335">
    <property type="entry name" value="LacI/GalR-like_sensor"/>
</dbReference>
<dbReference type="InterPro" id="IPR028082">
    <property type="entry name" value="Peripla_BP_I"/>
</dbReference>
<evidence type="ECO:0000256" key="3">
    <source>
        <dbReference type="ARBA" id="ARBA00023163"/>
    </source>
</evidence>
<evidence type="ECO:0000313" key="6">
    <source>
        <dbReference type="Proteomes" id="UP001575105"/>
    </source>
</evidence>
<dbReference type="Pfam" id="PF13377">
    <property type="entry name" value="Peripla_BP_3"/>
    <property type="match status" value="1"/>
</dbReference>
<dbReference type="GO" id="GO:0003677">
    <property type="term" value="F:DNA binding"/>
    <property type="evidence" value="ECO:0007669"/>
    <property type="project" value="UniProtKB-KW"/>
</dbReference>
<keyword evidence="1" id="KW-0805">Transcription regulation</keyword>
<accession>A0ABV4U5K6</accession>
<dbReference type="PANTHER" id="PTHR30146">
    <property type="entry name" value="LACI-RELATED TRANSCRIPTIONAL REPRESSOR"/>
    <property type="match status" value="1"/>
</dbReference>
<evidence type="ECO:0000259" key="4">
    <source>
        <dbReference type="Pfam" id="PF13377"/>
    </source>
</evidence>
<feature type="domain" description="Transcriptional regulator LacI/GalR-like sensor" evidence="4">
    <location>
        <begin position="103"/>
        <end position="262"/>
    </location>
</feature>
<evidence type="ECO:0000256" key="2">
    <source>
        <dbReference type="ARBA" id="ARBA00023125"/>
    </source>
</evidence>
<sequence>MEGQLGGSYLDAILHGCLTYAEQAETSVVICRMSFEQVEKGEWPTALRRGQLDGVVLRGWWQQQVSSWLKENKVPCVLVDCDQYVSSLPQVQIENIQAMDSLVDYLTESGSKRFVTITGDMEHLNAQERLAGLQMALVRRGLTLPPDQIAVERGFDEASGQRGVQTLLSRNVGFDTLVCQNDLIAYGALQALKQAGLVVPDQVRLTGFDNMDVGHRFDVPIITVDPQPATLGREGVKLLLQTIEGDSLQPVHLRLPAKLVVRT</sequence>
<evidence type="ECO:0000313" key="5">
    <source>
        <dbReference type="EMBL" id="MFA9478880.1"/>
    </source>
</evidence>
<dbReference type="PANTHER" id="PTHR30146:SF24">
    <property type="entry name" value="XYLOSE OPERON REGULATORY PROTEIN"/>
    <property type="match status" value="1"/>
</dbReference>
<dbReference type="EMBL" id="JBGUBD010000006">
    <property type="protein sequence ID" value="MFA9478880.1"/>
    <property type="molecule type" value="Genomic_DNA"/>
</dbReference>
<keyword evidence="6" id="KW-1185">Reference proteome</keyword>
<dbReference type="SUPFAM" id="SSF53822">
    <property type="entry name" value="Periplasmic binding protein-like I"/>
    <property type="match status" value="1"/>
</dbReference>
<dbReference type="RefSeq" id="WP_425345982.1">
    <property type="nucleotide sequence ID" value="NZ_JBGUBD010000006.1"/>
</dbReference>
<proteinExistence type="predicted"/>
<name>A0ABV4U5K6_9BACT</name>
<comment type="caution">
    <text evidence="5">The sequence shown here is derived from an EMBL/GenBank/DDBJ whole genome shotgun (WGS) entry which is preliminary data.</text>
</comment>